<gene>
    <name evidence="6" type="ORF">HERILL_LOCUS557</name>
</gene>
<evidence type="ECO:0000313" key="7">
    <source>
        <dbReference type="Proteomes" id="UP000594454"/>
    </source>
</evidence>
<evidence type="ECO:0000313" key="6">
    <source>
        <dbReference type="EMBL" id="CAD7077189.1"/>
    </source>
</evidence>
<comment type="subcellular location">
    <subcellularLocation>
        <location evidence="1">Cytoplasm</location>
        <location evidence="1">Cytoskeleton</location>
        <location evidence="1">Microtubule organizing center</location>
    </subcellularLocation>
</comment>
<dbReference type="OrthoDB" id="48571at2759"/>
<dbReference type="PANTHER" id="PTHR28520:SF2">
    <property type="entry name" value="MITOTIC-SPINDLE ORGANIZING PROTEIN 1"/>
    <property type="match status" value="1"/>
</dbReference>
<accession>A0A7R8UAI3</accession>
<reference evidence="6 7" key="1">
    <citation type="submission" date="2020-11" db="EMBL/GenBank/DDBJ databases">
        <authorList>
            <person name="Wallbank WR R."/>
            <person name="Pardo Diaz C."/>
            <person name="Kozak K."/>
            <person name="Martin S."/>
            <person name="Jiggins C."/>
            <person name="Moest M."/>
            <person name="Warren A I."/>
            <person name="Generalovic N T."/>
            <person name="Byers J.R.P. K."/>
            <person name="Montejo-Kovacevich G."/>
            <person name="Yen C E."/>
        </authorList>
    </citation>
    <scope>NUCLEOTIDE SEQUENCE [LARGE SCALE GENOMIC DNA]</scope>
</reference>
<dbReference type="GO" id="GO:0005813">
    <property type="term" value="C:centrosome"/>
    <property type="evidence" value="ECO:0007669"/>
    <property type="project" value="TreeGrafter"/>
</dbReference>
<dbReference type="Pfam" id="PF12554">
    <property type="entry name" value="MOZART1"/>
    <property type="match status" value="1"/>
</dbReference>
<protein>
    <recommendedName>
        <fullName evidence="8">Mitotic-spindle organizing protein 1</fullName>
    </recommendedName>
</protein>
<comment type="similarity">
    <text evidence="2">Belongs to the MOZART1 family.</text>
</comment>
<organism evidence="6 7">
    <name type="scientific">Hermetia illucens</name>
    <name type="common">Black soldier fly</name>
    <dbReference type="NCBI Taxonomy" id="343691"/>
    <lineage>
        <taxon>Eukaryota</taxon>
        <taxon>Metazoa</taxon>
        <taxon>Ecdysozoa</taxon>
        <taxon>Arthropoda</taxon>
        <taxon>Hexapoda</taxon>
        <taxon>Insecta</taxon>
        <taxon>Pterygota</taxon>
        <taxon>Neoptera</taxon>
        <taxon>Endopterygota</taxon>
        <taxon>Diptera</taxon>
        <taxon>Brachycera</taxon>
        <taxon>Stratiomyomorpha</taxon>
        <taxon>Stratiomyidae</taxon>
        <taxon>Hermetiinae</taxon>
        <taxon>Hermetia</taxon>
    </lineage>
</organism>
<dbReference type="InParanoid" id="A0A7R8UAI3"/>
<proteinExistence type="inferred from homology"/>
<evidence type="ECO:0000256" key="1">
    <source>
        <dbReference type="ARBA" id="ARBA00004267"/>
    </source>
</evidence>
<evidence type="ECO:0000256" key="3">
    <source>
        <dbReference type="ARBA" id="ARBA00022490"/>
    </source>
</evidence>
<dbReference type="OMA" id="IQIRNEM"/>
<dbReference type="PANTHER" id="PTHR28520">
    <property type="entry name" value="MITOTIC-SPINDLE ORGANIZING PROTEIN 1"/>
    <property type="match status" value="1"/>
</dbReference>
<keyword evidence="7" id="KW-1185">Reference proteome</keyword>
<feature type="region of interest" description="Disordered" evidence="5">
    <location>
        <begin position="1"/>
        <end position="24"/>
    </location>
</feature>
<dbReference type="GO" id="GO:0090307">
    <property type="term" value="P:mitotic spindle assembly"/>
    <property type="evidence" value="ECO:0007669"/>
    <property type="project" value="TreeGrafter"/>
</dbReference>
<dbReference type="Proteomes" id="UP000594454">
    <property type="component" value="Chromosome 1"/>
</dbReference>
<evidence type="ECO:0000256" key="2">
    <source>
        <dbReference type="ARBA" id="ARBA00011015"/>
    </source>
</evidence>
<name>A0A7R8UAI3_HERIL</name>
<dbReference type="GO" id="GO:0051415">
    <property type="term" value="P:microtubule nucleation by interphase microtubule organizing center"/>
    <property type="evidence" value="ECO:0007669"/>
    <property type="project" value="TreeGrafter"/>
</dbReference>
<dbReference type="AlphaFoldDB" id="A0A7R8UAI3"/>
<evidence type="ECO:0000256" key="5">
    <source>
        <dbReference type="SAM" id="MobiDB-lite"/>
    </source>
</evidence>
<dbReference type="InterPro" id="IPR022214">
    <property type="entry name" value="MZT1"/>
</dbReference>
<evidence type="ECO:0008006" key="8">
    <source>
        <dbReference type="Google" id="ProtNLM"/>
    </source>
</evidence>
<dbReference type="EMBL" id="LR899009">
    <property type="protein sequence ID" value="CAD7077189.1"/>
    <property type="molecule type" value="Genomic_DNA"/>
</dbReference>
<dbReference type="GO" id="GO:0005819">
    <property type="term" value="C:spindle"/>
    <property type="evidence" value="ECO:0007669"/>
    <property type="project" value="TreeGrafter"/>
</dbReference>
<keyword evidence="4" id="KW-0206">Cytoskeleton</keyword>
<dbReference type="GO" id="GO:0000931">
    <property type="term" value="C:gamma-tubulin ring complex"/>
    <property type="evidence" value="ECO:0007669"/>
    <property type="project" value="InterPro"/>
</dbReference>
<feature type="compositionally biased region" description="Basic and acidic residues" evidence="5">
    <location>
        <begin position="1"/>
        <end position="15"/>
    </location>
</feature>
<dbReference type="GO" id="GO:0031021">
    <property type="term" value="C:interphase microtubule organizing center"/>
    <property type="evidence" value="ECO:0007669"/>
    <property type="project" value="TreeGrafter"/>
</dbReference>
<dbReference type="GO" id="GO:0033566">
    <property type="term" value="P:gamma-tubulin complex localization"/>
    <property type="evidence" value="ECO:0007669"/>
    <property type="project" value="InterPro"/>
</dbReference>
<evidence type="ECO:0000256" key="4">
    <source>
        <dbReference type="ARBA" id="ARBA00023212"/>
    </source>
</evidence>
<keyword evidence="3" id="KW-0963">Cytoplasm</keyword>
<sequence length="86" mass="9553">MRNDMADKNRDHGDTNSETGSSYLSLQRSQMIRSNIHNISQLLNTGLSAETLDICIQLIEAGVHPQTLAEVVTQIRNEVASLEKDD</sequence>